<dbReference type="InterPro" id="IPR036864">
    <property type="entry name" value="Zn2-C6_fun-type_DNA-bd_sf"/>
</dbReference>
<gene>
    <name evidence="4" type="ORF">E4U13_000166</name>
</gene>
<dbReference type="EMBL" id="SRQM01000101">
    <property type="protein sequence ID" value="KAG6118513.1"/>
    <property type="molecule type" value="Genomic_DNA"/>
</dbReference>
<dbReference type="PANTHER" id="PTHR31668">
    <property type="entry name" value="GLUCOSE TRANSPORT TRANSCRIPTION REGULATOR RGT1-RELATED-RELATED"/>
    <property type="match status" value="1"/>
</dbReference>
<feature type="domain" description="Zn(2)-C6 fungal-type" evidence="3">
    <location>
        <begin position="79"/>
        <end position="112"/>
    </location>
</feature>
<dbReference type="PROSITE" id="PS50048">
    <property type="entry name" value="ZN2_CY6_FUNGAL_2"/>
    <property type="match status" value="1"/>
</dbReference>
<dbReference type="AlphaFoldDB" id="A0A9P7Q595"/>
<dbReference type="InterPro" id="IPR001138">
    <property type="entry name" value="Zn2Cys6_DnaBD"/>
</dbReference>
<reference evidence="4 5" key="1">
    <citation type="journal article" date="2020" name="bioRxiv">
        <title>Whole genome comparisons of ergot fungi reveals the divergence and evolution of species within the genus Claviceps are the result of varying mechanisms driving genome evolution and host range expansion.</title>
        <authorList>
            <person name="Wyka S.A."/>
            <person name="Mondo S.J."/>
            <person name="Liu M."/>
            <person name="Dettman J."/>
            <person name="Nalam V."/>
            <person name="Broders K.D."/>
        </authorList>
    </citation>
    <scope>NUCLEOTIDE SEQUENCE [LARGE SCALE GENOMIC DNA]</scope>
    <source>
        <strain evidence="4 5">LM576</strain>
    </source>
</reference>
<name>A0A9P7Q595_9HYPO</name>
<dbReference type="Pfam" id="PF00172">
    <property type="entry name" value="Zn_clus"/>
    <property type="match status" value="1"/>
</dbReference>
<feature type="region of interest" description="Disordered" evidence="2">
    <location>
        <begin position="1"/>
        <end position="70"/>
    </location>
</feature>
<feature type="compositionally biased region" description="Basic and acidic residues" evidence="2">
    <location>
        <begin position="48"/>
        <end position="66"/>
    </location>
</feature>
<protein>
    <recommendedName>
        <fullName evidence="3">Zn(2)-C6 fungal-type domain-containing protein</fullName>
    </recommendedName>
</protein>
<keyword evidence="5" id="KW-1185">Reference proteome</keyword>
<comment type="caution">
    <text evidence="4">The sequence shown here is derived from an EMBL/GenBank/DDBJ whole genome shotgun (WGS) entry which is preliminary data.</text>
</comment>
<dbReference type="InterPro" id="IPR050797">
    <property type="entry name" value="Carb_Metab_Trans_Reg"/>
</dbReference>
<proteinExistence type="predicted"/>
<feature type="compositionally biased region" description="Basic residues" evidence="2">
    <location>
        <begin position="12"/>
        <end position="29"/>
    </location>
</feature>
<evidence type="ECO:0000256" key="2">
    <source>
        <dbReference type="SAM" id="MobiDB-lite"/>
    </source>
</evidence>
<evidence type="ECO:0000313" key="5">
    <source>
        <dbReference type="Proteomes" id="UP000732380"/>
    </source>
</evidence>
<evidence type="ECO:0000313" key="4">
    <source>
        <dbReference type="EMBL" id="KAG6118513.1"/>
    </source>
</evidence>
<dbReference type="Gene3D" id="4.10.240.10">
    <property type="entry name" value="Zn(2)-C6 fungal-type DNA-binding domain"/>
    <property type="match status" value="1"/>
</dbReference>
<dbReference type="GO" id="GO:0000981">
    <property type="term" value="F:DNA-binding transcription factor activity, RNA polymerase II-specific"/>
    <property type="evidence" value="ECO:0007669"/>
    <property type="project" value="InterPro"/>
</dbReference>
<dbReference type="PROSITE" id="PS00463">
    <property type="entry name" value="ZN2_CY6_FUNGAL_1"/>
    <property type="match status" value="1"/>
</dbReference>
<evidence type="ECO:0000256" key="1">
    <source>
        <dbReference type="ARBA" id="ARBA00023242"/>
    </source>
</evidence>
<organism evidence="4 5">
    <name type="scientific">Claviceps humidiphila</name>
    <dbReference type="NCBI Taxonomy" id="1294629"/>
    <lineage>
        <taxon>Eukaryota</taxon>
        <taxon>Fungi</taxon>
        <taxon>Dikarya</taxon>
        <taxon>Ascomycota</taxon>
        <taxon>Pezizomycotina</taxon>
        <taxon>Sordariomycetes</taxon>
        <taxon>Hypocreomycetidae</taxon>
        <taxon>Hypocreales</taxon>
        <taxon>Clavicipitaceae</taxon>
        <taxon>Claviceps</taxon>
    </lineage>
</organism>
<sequence length="422" mass="45432">MAQFAPSAHEKRTLKRSYHRGRMASLKHPKSPDPILKRSFSTPNATKLDSEGVEDLHAPRTTAAEKKRNKLGYHRTSIACSHCRRRKIRCIASPDTPSRCVNCIRLKKECSFYPVDQQPGPETRAKVASRQNGHPSSSSTSSSSPAIGTGSPVDAPLSTLRSIISPPGSQRGHGDCFSDASGMNQVPASKAAIEEPPMRAFANVVFCSVSPNGISPGSHYAFTHAPHGWVPTDMTPIGVTKPDELSLPWHAYPTEALMNGQFSPYTQTSSASVAWTSGTSETGSHDELAWGDFPNPIRSLSYSGESTDGHPHGPFMSLNQAHPTSSYERRQPNLSDVYSPYPTTVAGVPSHPMAVVNGGPTPVISSTPFASGVNPWQHQHQILAAQGPHATWQYGGGSPSMLMDEQRMPGVVQAQSATFLSY</sequence>
<dbReference type="Proteomes" id="UP000732380">
    <property type="component" value="Unassembled WGS sequence"/>
</dbReference>
<evidence type="ECO:0000259" key="3">
    <source>
        <dbReference type="PROSITE" id="PS50048"/>
    </source>
</evidence>
<dbReference type="SMART" id="SM00066">
    <property type="entry name" value="GAL4"/>
    <property type="match status" value="1"/>
</dbReference>
<dbReference type="SUPFAM" id="SSF57701">
    <property type="entry name" value="Zn2/Cys6 DNA-binding domain"/>
    <property type="match status" value="1"/>
</dbReference>
<dbReference type="CDD" id="cd00067">
    <property type="entry name" value="GAL4"/>
    <property type="match status" value="1"/>
</dbReference>
<keyword evidence="1" id="KW-0539">Nucleus</keyword>
<accession>A0A9P7Q595</accession>
<feature type="region of interest" description="Disordered" evidence="2">
    <location>
        <begin position="114"/>
        <end position="181"/>
    </location>
</feature>
<dbReference type="GO" id="GO:0008270">
    <property type="term" value="F:zinc ion binding"/>
    <property type="evidence" value="ECO:0007669"/>
    <property type="project" value="InterPro"/>
</dbReference>